<protein>
    <submittedName>
        <fullName evidence="1">Uncharacterized protein</fullName>
    </submittedName>
</protein>
<sequence length="86" mass="10337">MIKIYDNRFFIKITVFTALSSQHENCITFYTKVFWVFKNGQKKCPKTKTQNTFVQKAMQRIPLTDSRFYMANSKYSTLRMLCIQKF</sequence>
<name>A0A6C0HD54_9ZZZZ</name>
<dbReference type="EMBL" id="MN739931">
    <property type="protein sequence ID" value="QHT78439.1"/>
    <property type="molecule type" value="Genomic_DNA"/>
</dbReference>
<reference evidence="1" key="1">
    <citation type="journal article" date="2020" name="Nature">
        <title>Giant virus diversity and host interactions through global metagenomics.</title>
        <authorList>
            <person name="Schulz F."/>
            <person name="Roux S."/>
            <person name="Paez-Espino D."/>
            <person name="Jungbluth S."/>
            <person name="Walsh D.A."/>
            <person name="Denef V.J."/>
            <person name="McMahon K.D."/>
            <person name="Konstantinidis K.T."/>
            <person name="Eloe-Fadrosh E.A."/>
            <person name="Kyrpides N.C."/>
            <person name="Woyke T."/>
        </authorList>
    </citation>
    <scope>NUCLEOTIDE SEQUENCE</scope>
    <source>
        <strain evidence="1">GVMAG-M-3300023179-91</strain>
    </source>
</reference>
<evidence type="ECO:0000313" key="1">
    <source>
        <dbReference type="EMBL" id="QHT78439.1"/>
    </source>
</evidence>
<accession>A0A6C0HD54</accession>
<proteinExistence type="predicted"/>
<dbReference type="AlphaFoldDB" id="A0A6C0HD54"/>
<organism evidence="1">
    <name type="scientific">viral metagenome</name>
    <dbReference type="NCBI Taxonomy" id="1070528"/>
    <lineage>
        <taxon>unclassified sequences</taxon>
        <taxon>metagenomes</taxon>
        <taxon>organismal metagenomes</taxon>
    </lineage>
</organism>